<evidence type="ECO:0000313" key="1">
    <source>
        <dbReference type="EMBL" id="KGO70983.1"/>
    </source>
</evidence>
<accession>A0A0A2KVN8</accession>
<comment type="caution">
    <text evidence="1">The sequence shown here is derived from an EMBL/GenBank/DDBJ whole genome shotgun (WGS) entry which is preliminary data.</text>
</comment>
<keyword evidence="2" id="KW-1185">Reference proteome</keyword>
<dbReference type="AlphaFoldDB" id="A0A0A2KVN8"/>
<name>A0A0A2KVN8_PENIT</name>
<sequence length="43" mass="5089">MKKSKIHVCVLCRSEVKRLQPARYCREWGRPLADKAHTRPLNI</sequence>
<protein>
    <submittedName>
        <fullName evidence="1">Uncharacterized protein</fullName>
    </submittedName>
</protein>
<dbReference type="HOGENOM" id="CLU_3242336_0_0_1"/>
<reference evidence="1 2" key="1">
    <citation type="journal article" date="2015" name="Mol. Plant Microbe Interact.">
        <title>Genome, transcriptome, and functional analyses of Penicillium expansum provide new insights into secondary metabolism and pathogenicity.</title>
        <authorList>
            <person name="Ballester A.R."/>
            <person name="Marcet-Houben M."/>
            <person name="Levin E."/>
            <person name="Sela N."/>
            <person name="Selma-Lazaro C."/>
            <person name="Carmona L."/>
            <person name="Wisniewski M."/>
            <person name="Droby S."/>
            <person name="Gonzalez-Candelas L."/>
            <person name="Gabaldon T."/>
        </authorList>
    </citation>
    <scope>NUCLEOTIDE SEQUENCE [LARGE SCALE GENOMIC DNA]</scope>
    <source>
        <strain evidence="1 2">PHI-1</strain>
    </source>
</reference>
<dbReference type="EMBL" id="JQGA01000985">
    <property type="protein sequence ID" value="KGO70983.1"/>
    <property type="molecule type" value="Genomic_DNA"/>
</dbReference>
<proteinExistence type="predicted"/>
<dbReference type="Proteomes" id="UP000030104">
    <property type="component" value="Unassembled WGS sequence"/>
</dbReference>
<gene>
    <name evidence="1" type="ORF">PITC_065570</name>
</gene>
<organism evidence="1 2">
    <name type="scientific">Penicillium italicum</name>
    <name type="common">Blue mold</name>
    <dbReference type="NCBI Taxonomy" id="40296"/>
    <lineage>
        <taxon>Eukaryota</taxon>
        <taxon>Fungi</taxon>
        <taxon>Dikarya</taxon>
        <taxon>Ascomycota</taxon>
        <taxon>Pezizomycotina</taxon>
        <taxon>Eurotiomycetes</taxon>
        <taxon>Eurotiomycetidae</taxon>
        <taxon>Eurotiales</taxon>
        <taxon>Aspergillaceae</taxon>
        <taxon>Penicillium</taxon>
    </lineage>
</organism>
<evidence type="ECO:0000313" key="2">
    <source>
        <dbReference type="Proteomes" id="UP000030104"/>
    </source>
</evidence>